<evidence type="ECO:0000313" key="2">
    <source>
        <dbReference type="EMBL" id="QDT39574.1"/>
    </source>
</evidence>
<dbReference type="OrthoDB" id="5625074at2"/>
<dbReference type="CDD" id="cd18687">
    <property type="entry name" value="PIN_VapC-like"/>
    <property type="match status" value="1"/>
</dbReference>
<dbReference type="KEGG" id="svp:Pan189_39830"/>
<dbReference type="Pfam" id="PF01850">
    <property type="entry name" value="PIN"/>
    <property type="match status" value="1"/>
</dbReference>
<protein>
    <submittedName>
        <fullName evidence="2">PIN domain protein</fullName>
    </submittedName>
</protein>
<organism evidence="2 3">
    <name type="scientific">Stratiformator vulcanicus</name>
    <dbReference type="NCBI Taxonomy" id="2527980"/>
    <lineage>
        <taxon>Bacteria</taxon>
        <taxon>Pseudomonadati</taxon>
        <taxon>Planctomycetota</taxon>
        <taxon>Planctomycetia</taxon>
        <taxon>Planctomycetales</taxon>
        <taxon>Planctomycetaceae</taxon>
        <taxon>Stratiformator</taxon>
    </lineage>
</organism>
<dbReference type="EMBL" id="CP036268">
    <property type="protein sequence ID" value="QDT39574.1"/>
    <property type="molecule type" value="Genomic_DNA"/>
</dbReference>
<sequence>MATVYIETSVVSYLRQRPSSQVVMAARQLLTHRWWEAERDNYELVVSQFVIDEVSAGDPILAADRLQALDGIPLLPDAPEITQIAGEIMSRAILPAKAQVDALHIATVAHHRIQYLLTWNCKHIANAKILPRIHQVLLDTGVPIPVICTPEELLGDDSETET</sequence>
<evidence type="ECO:0000259" key="1">
    <source>
        <dbReference type="Pfam" id="PF01850"/>
    </source>
</evidence>
<evidence type="ECO:0000313" key="3">
    <source>
        <dbReference type="Proteomes" id="UP000317318"/>
    </source>
</evidence>
<reference evidence="2 3" key="1">
    <citation type="submission" date="2019-02" db="EMBL/GenBank/DDBJ databases">
        <title>Deep-cultivation of Planctomycetes and their phenomic and genomic characterization uncovers novel biology.</title>
        <authorList>
            <person name="Wiegand S."/>
            <person name="Jogler M."/>
            <person name="Boedeker C."/>
            <person name="Pinto D."/>
            <person name="Vollmers J."/>
            <person name="Rivas-Marin E."/>
            <person name="Kohn T."/>
            <person name="Peeters S.H."/>
            <person name="Heuer A."/>
            <person name="Rast P."/>
            <person name="Oberbeckmann S."/>
            <person name="Bunk B."/>
            <person name="Jeske O."/>
            <person name="Meyerdierks A."/>
            <person name="Storesund J.E."/>
            <person name="Kallscheuer N."/>
            <person name="Luecker S."/>
            <person name="Lage O.M."/>
            <person name="Pohl T."/>
            <person name="Merkel B.J."/>
            <person name="Hornburger P."/>
            <person name="Mueller R.-W."/>
            <person name="Bruemmer F."/>
            <person name="Labrenz M."/>
            <person name="Spormann A.M."/>
            <person name="Op den Camp H."/>
            <person name="Overmann J."/>
            <person name="Amann R."/>
            <person name="Jetten M.S.M."/>
            <person name="Mascher T."/>
            <person name="Medema M.H."/>
            <person name="Devos D.P."/>
            <person name="Kaster A.-K."/>
            <person name="Ovreas L."/>
            <person name="Rohde M."/>
            <person name="Galperin M.Y."/>
            <person name="Jogler C."/>
        </authorList>
    </citation>
    <scope>NUCLEOTIDE SEQUENCE [LARGE SCALE GENOMIC DNA]</scope>
    <source>
        <strain evidence="2 3">Pan189</strain>
    </source>
</reference>
<dbReference type="InterPro" id="IPR002716">
    <property type="entry name" value="PIN_dom"/>
</dbReference>
<keyword evidence="3" id="KW-1185">Reference proteome</keyword>
<dbReference type="Gene3D" id="3.40.50.1010">
    <property type="entry name" value="5'-nuclease"/>
    <property type="match status" value="1"/>
</dbReference>
<dbReference type="Proteomes" id="UP000317318">
    <property type="component" value="Chromosome"/>
</dbReference>
<accession>A0A517R6Q0</accession>
<dbReference type="RefSeq" id="WP_145365705.1">
    <property type="nucleotide sequence ID" value="NZ_CP036268.1"/>
</dbReference>
<feature type="domain" description="PIN" evidence="1">
    <location>
        <begin position="4"/>
        <end position="118"/>
    </location>
</feature>
<gene>
    <name evidence="2" type="ORF">Pan189_39830</name>
</gene>
<dbReference type="SUPFAM" id="SSF88723">
    <property type="entry name" value="PIN domain-like"/>
    <property type="match status" value="1"/>
</dbReference>
<dbReference type="InterPro" id="IPR029060">
    <property type="entry name" value="PIN-like_dom_sf"/>
</dbReference>
<proteinExistence type="predicted"/>
<name>A0A517R6Q0_9PLAN</name>
<dbReference type="AlphaFoldDB" id="A0A517R6Q0"/>